<evidence type="ECO:0000313" key="12">
    <source>
        <dbReference type="EMBL" id="KIW02332.1"/>
    </source>
</evidence>
<dbReference type="Pfam" id="PF00689">
    <property type="entry name" value="Cation_ATPase_C"/>
    <property type="match status" value="1"/>
</dbReference>
<evidence type="ECO:0000256" key="9">
    <source>
        <dbReference type="SAM" id="MobiDB-lite"/>
    </source>
</evidence>
<dbReference type="InterPro" id="IPR008250">
    <property type="entry name" value="ATPase_P-typ_transduc_dom_A_sf"/>
</dbReference>
<feature type="transmembrane region" description="Helical" evidence="10">
    <location>
        <begin position="145"/>
        <end position="165"/>
    </location>
</feature>
<feature type="transmembrane region" description="Helical" evidence="10">
    <location>
        <begin position="177"/>
        <end position="196"/>
    </location>
</feature>
<dbReference type="FunFam" id="3.40.50.1000:FF:000083">
    <property type="entry name" value="Sodium/potassium-transporting ATPase subunit alpha"/>
    <property type="match status" value="1"/>
</dbReference>
<evidence type="ECO:0000259" key="11">
    <source>
        <dbReference type="SMART" id="SM00831"/>
    </source>
</evidence>
<dbReference type="Proteomes" id="UP000053259">
    <property type="component" value="Unassembled WGS sequence"/>
</dbReference>
<dbReference type="AlphaFoldDB" id="A0A0D1YNQ0"/>
<dbReference type="InParanoid" id="A0A0D1YNQ0"/>
<proteinExistence type="predicted"/>
<keyword evidence="4" id="KW-0547">Nucleotide-binding</keyword>
<dbReference type="RefSeq" id="XP_016212201.1">
    <property type="nucleotide sequence ID" value="XM_016360119.1"/>
</dbReference>
<organism evidence="12 13">
    <name type="scientific">Verruconis gallopava</name>
    <dbReference type="NCBI Taxonomy" id="253628"/>
    <lineage>
        <taxon>Eukaryota</taxon>
        <taxon>Fungi</taxon>
        <taxon>Dikarya</taxon>
        <taxon>Ascomycota</taxon>
        <taxon>Pezizomycotina</taxon>
        <taxon>Dothideomycetes</taxon>
        <taxon>Pleosporomycetidae</taxon>
        <taxon>Venturiales</taxon>
        <taxon>Sympoventuriaceae</taxon>
        <taxon>Verruconis</taxon>
    </lineage>
</organism>
<dbReference type="InterPro" id="IPR004014">
    <property type="entry name" value="ATPase_P-typ_cation-transptr_N"/>
</dbReference>
<evidence type="ECO:0000256" key="1">
    <source>
        <dbReference type="ARBA" id="ARBA00004651"/>
    </source>
</evidence>
<dbReference type="GO" id="GO:0005524">
    <property type="term" value="F:ATP binding"/>
    <property type="evidence" value="ECO:0007669"/>
    <property type="project" value="UniProtKB-KW"/>
</dbReference>
<evidence type="ECO:0000256" key="2">
    <source>
        <dbReference type="ARBA" id="ARBA00022475"/>
    </source>
</evidence>
<comment type="subcellular location">
    <subcellularLocation>
        <location evidence="1">Cell membrane</location>
        <topology evidence="1">Multi-pass membrane protein</topology>
    </subcellularLocation>
</comment>
<dbReference type="InterPro" id="IPR050510">
    <property type="entry name" value="Cation_transp_ATPase_P-type"/>
</dbReference>
<reference evidence="12 13" key="1">
    <citation type="submission" date="2015-01" db="EMBL/GenBank/DDBJ databases">
        <title>The Genome Sequence of Ochroconis gallopava CBS43764.</title>
        <authorList>
            <consortium name="The Broad Institute Genomics Platform"/>
            <person name="Cuomo C."/>
            <person name="de Hoog S."/>
            <person name="Gorbushina A."/>
            <person name="Stielow B."/>
            <person name="Teixiera M."/>
            <person name="Abouelleil A."/>
            <person name="Chapman S.B."/>
            <person name="Priest M."/>
            <person name="Young S.K."/>
            <person name="Wortman J."/>
            <person name="Nusbaum C."/>
            <person name="Birren B."/>
        </authorList>
    </citation>
    <scope>NUCLEOTIDE SEQUENCE [LARGE SCALE GENOMIC DNA]</scope>
    <source>
        <strain evidence="12 13">CBS 43764</strain>
    </source>
</reference>
<dbReference type="SMART" id="SM00831">
    <property type="entry name" value="Cation_ATPase_N"/>
    <property type="match status" value="1"/>
</dbReference>
<dbReference type="GO" id="GO:0005886">
    <property type="term" value="C:plasma membrane"/>
    <property type="evidence" value="ECO:0007669"/>
    <property type="project" value="UniProtKB-SubCell"/>
</dbReference>
<dbReference type="GO" id="GO:0005391">
    <property type="term" value="F:P-type sodium:potassium-exchanging transporter activity"/>
    <property type="evidence" value="ECO:0007669"/>
    <property type="project" value="TreeGrafter"/>
</dbReference>
<name>A0A0D1YNQ0_9PEZI</name>
<dbReference type="SUPFAM" id="SSF81653">
    <property type="entry name" value="Calcium ATPase, transduction domain A"/>
    <property type="match status" value="1"/>
</dbReference>
<feature type="transmembrane region" description="Helical" evidence="10">
    <location>
        <begin position="373"/>
        <end position="406"/>
    </location>
</feature>
<feature type="transmembrane region" description="Helical" evidence="10">
    <location>
        <begin position="336"/>
        <end position="361"/>
    </location>
</feature>
<evidence type="ECO:0000256" key="6">
    <source>
        <dbReference type="ARBA" id="ARBA00022967"/>
    </source>
</evidence>
<dbReference type="GO" id="GO:0006883">
    <property type="term" value="P:intracellular sodium ion homeostasis"/>
    <property type="evidence" value="ECO:0007669"/>
    <property type="project" value="TreeGrafter"/>
</dbReference>
<protein>
    <recommendedName>
        <fullName evidence="11">Cation-transporting P-type ATPase N-terminal domain-containing protein</fullName>
    </recommendedName>
</protein>
<dbReference type="VEuPathDB" id="FungiDB:PV09_06477"/>
<dbReference type="PANTHER" id="PTHR43294:SF21">
    <property type="entry name" value="CATION TRANSPORTING ATPASE"/>
    <property type="match status" value="1"/>
</dbReference>
<dbReference type="GO" id="GO:0036376">
    <property type="term" value="P:sodium ion export across plasma membrane"/>
    <property type="evidence" value="ECO:0007669"/>
    <property type="project" value="TreeGrafter"/>
</dbReference>
<dbReference type="EMBL" id="KN847550">
    <property type="protein sequence ID" value="KIW02332.1"/>
    <property type="molecule type" value="Genomic_DNA"/>
</dbReference>
<dbReference type="SFLD" id="SFLDS00003">
    <property type="entry name" value="Haloacid_Dehalogenase"/>
    <property type="match status" value="1"/>
</dbReference>
<feature type="region of interest" description="Disordered" evidence="9">
    <location>
        <begin position="24"/>
        <end position="47"/>
    </location>
</feature>
<dbReference type="SFLD" id="SFLDF00027">
    <property type="entry name" value="p-type_atpase"/>
    <property type="match status" value="1"/>
</dbReference>
<dbReference type="SUPFAM" id="SSF81660">
    <property type="entry name" value="Metal cation-transporting ATPase, ATP-binding domain N"/>
    <property type="match status" value="1"/>
</dbReference>
<dbReference type="PRINTS" id="PR00121">
    <property type="entry name" value="NAKATPASE"/>
</dbReference>
<feature type="domain" description="Cation-transporting P-type ATPase N-terminal" evidence="11">
    <location>
        <begin position="93"/>
        <end position="166"/>
    </location>
</feature>
<dbReference type="InterPro" id="IPR044492">
    <property type="entry name" value="P_typ_ATPase_HD_dom"/>
</dbReference>
<dbReference type="InterPro" id="IPR006068">
    <property type="entry name" value="ATPase_P-typ_cation-transptr_C"/>
</dbReference>
<dbReference type="Gene3D" id="3.40.50.1000">
    <property type="entry name" value="HAD superfamily/HAD-like"/>
    <property type="match status" value="1"/>
</dbReference>
<dbReference type="SUPFAM" id="SSF81665">
    <property type="entry name" value="Calcium ATPase, transmembrane domain M"/>
    <property type="match status" value="1"/>
</dbReference>
<dbReference type="InterPro" id="IPR018303">
    <property type="entry name" value="ATPase_P-typ_P_site"/>
</dbReference>
<feature type="transmembrane region" description="Helical" evidence="10">
    <location>
        <begin position="972"/>
        <end position="995"/>
    </location>
</feature>
<evidence type="ECO:0000256" key="10">
    <source>
        <dbReference type="SAM" id="Phobius"/>
    </source>
</evidence>
<sequence>MADPDIKPEPRIRYADDIDIERAGRQNAAGLQRSRSRDSSRSSLSRSRSLVDPAVALPIQYRTISFNVADSQERVPDRETKAKNVTTDIANLEWHLLPVDDVLERLSVSPSQGLSSDQVARKIKEVGRNVLTPPPSRWFRKTIGYLYGGFGSVLFVASILVFIAWKPLGDPPAVANLALAIVLAIVWLIQATFAFYQDWSSSRVMSSIKNLMPDNCVVLRDGSRREVPAAELVPGDLLFIRLGDKLPADVRFIEASPDAKFDRSILTGEAEPLRGVVDSAEKNYMETPCIGMAGTHCVSGSAMGVVVSTGDRSIFGQLAKLTSTPDTGLTLLEKEIYYFVATIVAIMLTMVVVVIIVWAAWLRKDHPDWISVSLLIVDCVSVAVAFIPEGLPIAVTASLTITAAVMKKNNILCKSLKTVETLGSVSTICSDKTGTLTKNMMTVSDCMVAREEMPANTAAGIVHLSQRNERPEPLSKALRDLAEIAAVCNAGDFDVTTNHLPIDQRKVMGDATDSAILRFAESIIPVSSTREKWKRIYRVAFNSKNKFMIQVVGLSDSCKEFNHTSDSKPILTIKGAPDILLPRCLFYVDGNGETQALSQEQRTYVENVKNKWSAQGKRVILLARKALSSKHMLLGIQTEEFENTIMDESKSQLEFVGIVGIVDPPKDEIPDVIRTLRGAGIKVHMVTGDFKLTAQAIAAECGIITVPQDCVESASDLSVIAVSDVIPSTPTTRAIAVSGEELKSLDESQWDRLCAYDEIVFARTTPEQKLRIVKELQSRGEIVGMTGDGVNDAPSLKTADIGIAVGSGSDIAVEAADMVLLDSFSAIVEAVKYGRVVFDNLKKTICYLLPAGSFSEFWPVMTNVVFGLPQILSSFLMIIICCFTDCAAATAIAYEKPEADVLRLRPRNPKKDHLVDWKLILQAYGITGVLQTTLSFAMSYWYAQRKGLPFSVLWFGFGASPANMSADTMNQILNTASSIYFVNLVVMQWFNLMAVRTRRLSLLQHPPLFRKETRNLYLFPAVFFSFLIAIFFLYVSIFHEKLGTSQVPAEHWFIPMGFGVGILLIDEARKWAVRRYPNGPVAKIAW</sequence>
<feature type="transmembrane region" description="Helical" evidence="10">
    <location>
        <begin position="1049"/>
        <end position="1065"/>
    </location>
</feature>
<dbReference type="Gene3D" id="1.20.1110.10">
    <property type="entry name" value="Calcium-transporting ATPase, transmembrane domain"/>
    <property type="match status" value="1"/>
</dbReference>
<dbReference type="PANTHER" id="PTHR43294">
    <property type="entry name" value="SODIUM/POTASSIUM-TRANSPORTING ATPASE SUBUNIT ALPHA"/>
    <property type="match status" value="1"/>
</dbReference>
<keyword evidence="3 10" id="KW-0812">Transmembrane</keyword>
<dbReference type="PRINTS" id="PR00119">
    <property type="entry name" value="CATATPASE"/>
</dbReference>
<dbReference type="SUPFAM" id="SSF56784">
    <property type="entry name" value="HAD-like"/>
    <property type="match status" value="1"/>
</dbReference>
<evidence type="ECO:0000256" key="4">
    <source>
        <dbReference type="ARBA" id="ARBA00022741"/>
    </source>
</evidence>
<accession>A0A0D1YNQ0</accession>
<keyword evidence="13" id="KW-1185">Reference proteome</keyword>
<dbReference type="Pfam" id="PF00690">
    <property type="entry name" value="Cation_ATPase_N"/>
    <property type="match status" value="1"/>
</dbReference>
<evidence type="ECO:0000256" key="3">
    <source>
        <dbReference type="ARBA" id="ARBA00022692"/>
    </source>
</evidence>
<evidence type="ECO:0000313" key="13">
    <source>
        <dbReference type="Proteomes" id="UP000053259"/>
    </source>
</evidence>
<dbReference type="GeneID" id="27314450"/>
<dbReference type="GO" id="GO:0030007">
    <property type="term" value="P:intracellular potassium ion homeostasis"/>
    <property type="evidence" value="ECO:0007669"/>
    <property type="project" value="TreeGrafter"/>
</dbReference>
<keyword evidence="8 10" id="KW-0472">Membrane</keyword>
<dbReference type="Gene3D" id="3.40.1110.10">
    <property type="entry name" value="Calcium-transporting ATPase, cytoplasmic domain N"/>
    <property type="match status" value="1"/>
</dbReference>
<dbReference type="GO" id="GO:1902600">
    <property type="term" value="P:proton transmembrane transport"/>
    <property type="evidence" value="ECO:0007669"/>
    <property type="project" value="TreeGrafter"/>
</dbReference>
<evidence type="ECO:0000256" key="8">
    <source>
        <dbReference type="ARBA" id="ARBA00023136"/>
    </source>
</evidence>
<dbReference type="PROSITE" id="PS00154">
    <property type="entry name" value="ATPASE_E1_E2"/>
    <property type="match status" value="1"/>
</dbReference>
<dbReference type="InterPro" id="IPR023299">
    <property type="entry name" value="ATPase_P-typ_cyto_dom_N"/>
</dbReference>
<evidence type="ECO:0000256" key="5">
    <source>
        <dbReference type="ARBA" id="ARBA00022840"/>
    </source>
</evidence>
<gene>
    <name evidence="12" type="ORF">PV09_06477</name>
</gene>
<dbReference type="InterPro" id="IPR059000">
    <property type="entry name" value="ATPase_P-type_domA"/>
</dbReference>
<dbReference type="Pfam" id="PF00122">
    <property type="entry name" value="E1-E2_ATPase"/>
    <property type="match status" value="1"/>
</dbReference>
<dbReference type="SFLD" id="SFLDG00002">
    <property type="entry name" value="C1.7:_P-type_atpase_like"/>
    <property type="match status" value="1"/>
</dbReference>
<keyword evidence="5" id="KW-0067">ATP-binding</keyword>
<dbReference type="OrthoDB" id="158672at2759"/>
<dbReference type="NCBIfam" id="TIGR01494">
    <property type="entry name" value="ATPase_P-type"/>
    <property type="match status" value="2"/>
</dbReference>
<feature type="transmembrane region" description="Helical" evidence="10">
    <location>
        <begin position="915"/>
        <end position="943"/>
    </location>
</feature>
<dbReference type="GO" id="GO:0016887">
    <property type="term" value="F:ATP hydrolysis activity"/>
    <property type="evidence" value="ECO:0007669"/>
    <property type="project" value="InterPro"/>
</dbReference>
<dbReference type="InterPro" id="IPR001757">
    <property type="entry name" value="P_typ_ATPase"/>
</dbReference>
<dbReference type="STRING" id="253628.A0A0D1YNQ0"/>
<dbReference type="Pfam" id="PF13246">
    <property type="entry name" value="Cation_ATPase"/>
    <property type="match status" value="1"/>
</dbReference>
<dbReference type="InterPro" id="IPR036412">
    <property type="entry name" value="HAD-like_sf"/>
</dbReference>
<feature type="transmembrane region" description="Helical" evidence="10">
    <location>
        <begin position="872"/>
        <end position="894"/>
    </location>
</feature>
<dbReference type="Gene3D" id="2.70.150.10">
    <property type="entry name" value="Calcium-transporting ATPase, cytoplasmic transduction domain A"/>
    <property type="match status" value="1"/>
</dbReference>
<keyword evidence="6" id="KW-1278">Translocase</keyword>
<feature type="transmembrane region" description="Helical" evidence="10">
    <location>
        <begin position="1016"/>
        <end position="1037"/>
    </location>
</feature>
<keyword evidence="7 10" id="KW-1133">Transmembrane helix</keyword>
<dbReference type="GO" id="GO:1990573">
    <property type="term" value="P:potassium ion import across plasma membrane"/>
    <property type="evidence" value="ECO:0007669"/>
    <property type="project" value="TreeGrafter"/>
</dbReference>
<dbReference type="InterPro" id="IPR023298">
    <property type="entry name" value="ATPase_P-typ_TM_dom_sf"/>
</dbReference>
<evidence type="ECO:0000256" key="7">
    <source>
        <dbReference type="ARBA" id="ARBA00022989"/>
    </source>
</evidence>
<dbReference type="InterPro" id="IPR023214">
    <property type="entry name" value="HAD_sf"/>
</dbReference>
<keyword evidence="2" id="KW-1003">Cell membrane</keyword>